<proteinExistence type="predicted"/>
<comment type="caution">
    <text evidence="2">The sequence shown here is derived from an EMBL/GenBank/DDBJ whole genome shotgun (WGS) entry which is preliminary data.</text>
</comment>
<evidence type="ECO:0000313" key="3">
    <source>
        <dbReference type="Proteomes" id="UP000825933"/>
    </source>
</evidence>
<keyword evidence="1" id="KW-0472">Membrane</keyword>
<keyword evidence="1" id="KW-1133">Transmembrane helix</keyword>
<organism evidence="2 3">
    <name type="scientific">Methanobacterium spitsbergense</name>
    <dbReference type="NCBI Taxonomy" id="2874285"/>
    <lineage>
        <taxon>Archaea</taxon>
        <taxon>Methanobacteriati</taxon>
        <taxon>Methanobacteriota</taxon>
        <taxon>Methanomada group</taxon>
        <taxon>Methanobacteria</taxon>
        <taxon>Methanobacteriales</taxon>
        <taxon>Methanobacteriaceae</taxon>
        <taxon>Methanobacterium</taxon>
    </lineage>
</organism>
<feature type="transmembrane region" description="Helical" evidence="1">
    <location>
        <begin position="78"/>
        <end position="107"/>
    </location>
</feature>
<evidence type="ECO:0000256" key="1">
    <source>
        <dbReference type="SAM" id="Phobius"/>
    </source>
</evidence>
<dbReference type="RefSeq" id="WP_223792553.1">
    <property type="nucleotide sequence ID" value="NZ_JAIOUQ010000017.1"/>
</dbReference>
<dbReference type="Proteomes" id="UP000825933">
    <property type="component" value="Unassembled WGS sequence"/>
</dbReference>
<dbReference type="EMBL" id="JAIOUQ010000017">
    <property type="protein sequence ID" value="MBZ2167014.1"/>
    <property type="molecule type" value="Genomic_DNA"/>
</dbReference>
<dbReference type="AlphaFoldDB" id="A0A8T5UTH8"/>
<reference evidence="3" key="1">
    <citation type="journal article" date="2022" name="Microbiol. Resour. Announc.">
        <title>Draft Genome Sequence of a Methanogenic Archaeon from West Spitsbergen Permafrost.</title>
        <authorList>
            <person name="Trubitsyn V."/>
            <person name="Rivkina E."/>
            <person name="Shcherbakova V."/>
        </authorList>
    </citation>
    <scope>NUCLEOTIDE SEQUENCE [LARGE SCALE GENOMIC DNA]</scope>
    <source>
        <strain evidence="3">VT</strain>
    </source>
</reference>
<protein>
    <submittedName>
        <fullName evidence="2">Uncharacterized protein</fullName>
    </submittedName>
</protein>
<sequence>MSYLVCEKCNKYYELQEGELPADFDNNCECGSTLKFKGSLDQNEEDKFLKESDVGRKMETHIDVKGATFFSIKLVGKIFLIFVGLLTAIAFFPIGLLGLGFIIWWLFFNKKK</sequence>
<keyword evidence="3" id="KW-1185">Reference proteome</keyword>
<gene>
    <name evidence="2" type="ORF">K8N75_13295</name>
</gene>
<accession>A0A8T5UTH8</accession>
<evidence type="ECO:0000313" key="2">
    <source>
        <dbReference type="EMBL" id="MBZ2167014.1"/>
    </source>
</evidence>
<keyword evidence="1" id="KW-0812">Transmembrane</keyword>
<name>A0A8T5UTH8_9EURY</name>